<evidence type="ECO:0008006" key="4">
    <source>
        <dbReference type="Google" id="ProtNLM"/>
    </source>
</evidence>
<reference evidence="2 3" key="1">
    <citation type="journal article" date="2011" name="J. Bacteriol.">
        <title>Genome analysis of a Mycoplasma hyorhinis strain derived from a primary human melanoma cell line.</title>
        <authorList>
            <person name="Kornspan J.D."/>
            <person name="Lysnyansky I."/>
            <person name="Kahan T."/>
            <person name="Herrmann R."/>
            <person name="Rottem S."/>
            <person name="Nir-Paz R."/>
        </authorList>
    </citation>
    <scope>NUCLEOTIDE SEQUENCE [LARGE SCALE GENOMIC DNA]</scope>
    <source>
        <strain evidence="2 3">MCLD</strain>
    </source>
</reference>
<sequence length="265" mass="29523">MLKKKIFFIDLDGTLLDVGFGISASMSKKNEKAVVEASQKNIIVISTGRKYSKKVEEIAKKTQAKYVACLNGSYILNPINNQILKEEIIQNYLVKDIFKIAQKQKISFSTDNAKHLFGQGLQNQILAFITSFKSFQYQDFKTENAHKILIMSISKKKIVKTFYEIKKKYKGVVSLALVAKGRAIEITNKNATKGEVVKFIANLENFDLENTIHIGDSMNDASTKNIVGTLIALKSGSKNLKKIANKIGPKSKPAGVAKILRKESD</sequence>
<dbReference type="RefSeq" id="WP_014335747.1">
    <property type="nucleotide sequence ID" value="NC_017519.1"/>
</dbReference>
<dbReference type="InterPro" id="IPR036412">
    <property type="entry name" value="HAD-like_sf"/>
</dbReference>
<dbReference type="InterPro" id="IPR023214">
    <property type="entry name" value="HAD_sf"/>
</dbReference>
<dbReference type="PANTHER" id="PTHR10000">
    <property type="entry name" value="PHOSPHOSERINE PHOSPHATASE"/>
    <property type="match status" value="1"/>
</dbReference>
<dbReference type="InterPro" id="IPR006379">
    <property type="entry name" value="HAD-SF_hydro_IIB"/>
</dbReference>
<dbReference type="EMBL" id="CP002669">
    <property type="protein sequence ID" value="AEC46048.1"/>
    <property type="molecule type" value="Genomic_DNA"/>
</dbReference>
<comment type="cofactor">
    <cofactor evidence="1">
        <name>Mg(2+)</name>
        <dbReference type="ChEBI" id="CHEBI:18420"/>
    </cofactor>
</comment>
<dbReference type="PANTHER" id="PTHR10000:SF8">
    <property type="entry name" value="HAD SUPERFAMILY HYDROLASE-LIKE, TYPE 3"/>
    <property type="match status" value="1"/>
</dbReference>
<keyword evidence="3" id="KW-1185">Reference proteome</keyword>
<dbReference type="SUPFAM" id="SSF56784">
    <property type="entry name" value="HAD-like"/>
    <property type="match status" value="1"/>
</dbReference>
<evidence type="ECO:0000256" key="1">
    <source>
        <dbReference type="ARBA" id="ARBA00001946"/>
    </source>
</evidence>
<dbReference type="GeneID" id="93248811"/>
<organism evidence="2 3">
    <name type="scientific">Mesomycoplasma hyorhinis (strain MCLD)</name>
    <name type="common">Mycoplasma hyorhinis</name>
    <dbReference type="NCBI Taxonomy" id="936139"/>
    <lineage>
        <taxon>Bacteria</taxon>
        <taxon>Bacillati</taxon>
        <taxon>Mycoplasmatota</taxon>
        <taxon>Mycoplasmoidales</taxon>
        <taxon>Metamycoplasmataceae</taxon>
        <taxon>Mesomycoplasma</taxon>
    </lineage>
</organism>
<evidence type="ECO:0000313" key="3">
    <source>
        <dbReference type="Proteomes" id="UP000008738"/>
    </source>
</evidence>
<proteinExistence type="predicted"/>
<dbReference type="Gene3D" id="3.30.1240.10">
    <property type="match status" value="1"/>
</dbReference>
<protein>
    <recommendedName>
        <fullName evidence="4">COF family HAD hydrolase protein</fullName>
    </recommendedName>
</protein>
<gene>
    <name evidence="2" type="ordered locus">SRH_02495</name>
</gene>
<accession>A0ABM5M5U9</accession>
<dbReference type="Gene3D" id="3.40.50.1000">
    <property type="entry name" value="HAD superfamily/HAD-like"/>
    <property type="match status" value="1"/>
</dbReference>
<evidence type="ECO:0000313" key="2">
    <source>
        <dbReference type="EMBL" id="AEC46048.1"/>
    </source>
</evidence>
<name>A0ABM5M5U9_MESHM</name>
<dbReference type="Pfam" id="PF08282">
    <property type="entry name" value="Hydrolase_3"/>
    <property type="match status" value="1"/>
</dbReference>
<dbReference type="NCBIfam" id="TIGR01484">
    <property type="entry name" value="HAD-SF-IIB"/>
    <property type="match status" value="1"/>
</dbReference>
<dbReference type="Proteomes" id="UP000008738">
    <property type="component" value="Chromosome"/>
</dbReference>